<dbReference type="Proteomes" id="UP001189429">
    <property type="component" value="Unassembled WGS sequence"/>
</dbReference>
<keyword evidence="4" id="KW-1185">Reference proteome</keyword>
<keyword evidence="2" id="KW-0732">Signal</keyword>
<reference evidence="3" key="1">
    <citation type="submission" date="2023-10" db="EMBL/GenBank/DDBJ databases">
        <authorList>
            <person name="Chen Y."/>
            <person name="Shah S."/>
            <person name="Dougan E. K."/>
            <person name="Thang M."/>
            <person name="Chan C."/>
        </authorList>
    </citation>
    <scope>NUCLEOTIDE SEQUENCE [LARGE SCALE GENOMIC DNA]</scope>
</reference>
<evidence type="ECO:0000313" key="3">
    <source>
        <dbReference type="EMBL" id="CAK0863496.1"/>
    </source>
</evidence>
<evidence type="ECO:0000256" key="2">
    <source>
        <dbReference type="SAM" id="SignalP"/>
    </source>
</evidence>
<comment type="caution">
    <text evidence="3">The sequence shown here is derived from an EMBL/GenBank/DDBJ whole genome shotgun (WGS) entry which is preliminary data.</text>
</comment>
<feature type="region of interest" description="Disordered" evidence="1">
    <location>
        <begin position="234"/>
        <end position="254"/>
    </location>
</feature>
<feature type="compositionally biased region" description="Low complexity" evidence="1">
    <location>
        <begin position="234"/>
        <end position="253"/>
    </location>
</feature>
<proteinExistence type="predicted"/>
<feature type="non-terminal residue" evidence="3">
    <location>
        <position position="1"/>
    </location>
</feature>
<protein>
    <submittedName>
        <fullName evidence="3">Uncharacterized protein</fullName>
    </submittedName>
</protein>
<feature type="signal peptide" evidence="2">
    <location>
        <begin position="1"/>
        <end position="19"/>
    </location>
</feature>
<feature type="chain" id="PRO_5046968675" evidence="2">
    <location>
        <begin position="20"/>
        <end position="306"/>
    </location>
</feature>
<name>A0ABN9UW44_9DINO</name>
<dbReference type="EMBL" id="CAUYUJ010016267">
    <property type="protein sequence ID" value="CAK0863496.1"/>
    <property type="molecule type" value="Genomic_DNA"/>
</dbReference>
<sequence>AMRWTAALLATWAVKVVRGGPVSESEDDVQSSGACKAAIASYCPRVPPGGGALTHCLIGAIKRDSAVKGLSESRGVTSACKTEINGAMAREVRRKSPSAPAPGRLGDTKLGPPRTGLPGLRGHGGPSVPRAPAPKLAPPGARAPSLPGGRPAPMLAAACGHEMASLCAGLGGSAALPCLRAHEAELSLGCSQKLFLVQPLRAGDAALAPRVFAACQADLHDVAVCGRAPPAIRRASGRSSGTRSPRSAGWPWPSRRRWARRQWMPEEEEEEEQGVPRRRRAQPRTVLRHLRCRAWTSRPCAGAGRG</sequence>
<feature type="region of interest" description="Disordered" evidence="1">
    <location>
        <begin position="89"/>
        <end position="148"/>
    </location>
</feature>
<organism evidence="3 4">
    <name type="scientific">Prorocentrum cordatum</name>
    <dbReference type="NCBI Taxonomy" id="2364126"/>
    <lineage>
        <taxon>Eukaryota</taxon>
        <taxon>Sar</taxon>
        <taxon>Alveolata</taxon>
        <taxon>Dinophyceae</taxon>
        <taxon>Prorocentrales</taxon>
        <taxon>Prorocentraceae</taxon>
        <taxon>Prorocentrum</taxon>
    </lineage>
</organism>
<evidence type="ECO:0000313" key="4">
    <source>
        <dbReference type="Proteomes" id="UP001189429"/>
    </source>
</evidence>
<gene>
    <name evidence="3" type="ORF">PCOR1329_LOCUS51617</name>
</gene>
<accession>A0ABN9UW44</accession>
<evidence type="ECO:0000256" key="1">
    <source>
        <dbReference type="SAM" id="MobiDB-lite"/>
    </source>
</evidence>